<protein>
    <submittedName>
        <fullName evidence="1">Uncharacterized protein</fullName>
    </submittedName>
</protein>
<gene>
    <name evidence="1" type="ORF">SAMN04488042_11024</name>
</gene>
<dbReference type="EMBL" id="FOTQ01000010">
    <property type="protein sequence ID" value="SFM60081.1"/>
    <property type="molecule type" value="Genomic_DNA"/>
</dbReference>
<proteinExistence type="predicted"/>
<dbReference type="RefSeq" id="WP_093095913.1">
    <property type="nucleotide sequence ID" value="NZ_FOTQ01000010.1"/>
</dbReference>
<sequence length="285" mass="33256">MAESTGIQTQEATNAFDPRIIFHEAEQCMEVDFSGFHLDTSATVNNVYDRIEERIAQTGEPKWFFLINYSGCKIDQPAWLAHSRRGRALNMAHSQGTVRFEASEATRRQIERSANTESFDANLFADRASAMQRSAELPSQRRTRISHDPNYTEHDFSRRLRFDHDTVVMDVDFSHFIFHHARDVDDFYDFIEDRIKETDRKWFFLINYNDCQIMPEAWVRYAYRGKRLNVAASLGSVRYAAGSETEADIRLRAESQGFRPNIRNTREEALERIEEIRTELLAQHG</sequence>
<evidence type="ECO:0000313" key="1">
    <source>
        <dbReference type="EMBL" id="SFM60081.1"/>
    </source>
</evidence>
<dbReference type="Proteomes" id="UP000199144">
    <property type="component" value="Unassembled WGS sequence"/>
</dbReference>
<keyword evidence="2" id="KW-1185">Reference proteome</keyword>
<name>A0A1I4S6W8_9RHOB</name>
<reference evidence="1 2" key="1">
    <citation type="submission" date="2016-10" db="EMBL/GenBank/DDBJ databases">
        <authorList>
            <person name="de Groot N.N."/>
        </authorList>
    </citation>
    <scope>NUCLEOTIDE SEQUENCE [LARGE SCALE GENOMIC DNA]</scope>
    <source>
        <strain evidence="1 2">DSM 15283</strain>
    </source>
</reference>
<dbReference type="OrthoDB" id="7820300at2"/>
<organism evidence="1 2">
    <name type="scientific">Shimia aestuarii</name>
    <dbReference type="NCBI Taxonomy" id="254406"/>
    <lineage>
        <taxon>Bacteria</taxon>
        <taxon>Pseudomonadati</taxon>
        <taxon>Pseudomonadota</taxon>
        <taxon>Alphaproteobacteria</taxon>
        <taxon>Rhodobacterales</taxon>
        <taxon>Roseobacteraceae</taxon>
    </lineage>
</organism>
<dbReference type="AlphaFoldDB" id="A0A1I4S6W8"/>
<accession>A0A1I4S6W8</accession>
<evidence type="ECO:0000313" key="2">
    <source>
        <dbReference type="Proteomes" id="UP000199144"/>
    </source>
</evidence>